<dbReference type="RefSeq" id="WP_257924107.1">
    <property type="nucleotide sequence ID" value="NZ_JAMXQV010000019.1"/>
</dbReference>
<evidence type="ECO:0000313" key="2">
    <source>
        <dbReference type="Proteomes" id="UP001144096"/>
    </source>
</evidence>
<sequence>MTENLNADVRQFTAELVAAAMAGACDDVADALIILGRAPSSRVPAVLVGELVGRCAAAVRARHPGDADAIFTVAVEDDREQPVEVECLPPALLAALRALLADLGGDEESREIQVELATRGDVEEVVGVATHLLVWLVELSATTTGTLPPLSCFPR</sequence>
<accession>A0A9X2NGT5</accession>
<keyword evidence="2" id="KW-1185">Reference proteome</keyword>
<reference evidence="1" key="1">
    <citation type="submission" date="2022-06" db="EMBL/GenBank/DDBJ databases">
        <title>Amycolatopsis iheyaensis sp. nov., a new species of the genus Amycolatopsis isolated from soil in Iheya island, Japan.</title>
        <authorList>
            <person name="Ngamcharungchit C."/>
            <person name="Kanto H."/>
            <person name="Take A."/>
            <person name="Intra B."/>
            <person name="Matsumoto A."/>
            <person name="Panbangred W."/>
            <person name="Inahashi Y."/>
        </authorList>
    </citation>
    <scope>NUCLEOTIDE SEQUENCE</scope>
    <source>
        <strain evidence="1">OK19-0408</strain>
    </source>
</reference>
<proteinExistence type="predicted"/>
<name>A0A9X2NGT5_9PSEU</name>
<comment type="caution">
    <text evidence="1">The sequence shown here is derived from an EMBL/GenBank/DDBJ whole genome shotgun (WGS) entry which is preliminary data.</text>
</comment>
<protein>
    <submittedName>
        <fullName evidence="1">Uncharacterized protein</fullName>
    </submittedName>
</protein>
<evidence type="ECO:0000313" key="1">
    <source>
        <dbReference type="EMBL" id="MCR6487543.1"/>
    </source>
</evidence>
<dbReference type="Proteomes" id="UP001144096">
    <property type="component" value="Unassembled WGS sequence"/>
</dbReference>
<organism evidence="1 2">
    <name type="scientific">Amycolatopsis iheyensis</name>
    <dbReference type="NCBI Taxonomy" id="2945988"/>
    <lineage>
        <taxon>Bacteria</taxon>
        <taxon>Bacillati</taxon>
        <taxon>Actinomycetota</taxon>
        <taxon>Actinomycetes</taxon>
        <taxon>Pseudonocardiales</taxon>
        <taxon>Pseudonocardiaceae</taxon>
        <taxon>Amycolatopsis</taxon>
    </lineage>
</organism>
<gene>
    <name evidence="1" type="ORF">M8542_32420</name>
</gene>
<dbReference type="EMBL" id="JAMXQV010000019">
    <property type="protein sequence ID" value="MCR6487543.1"/>
    <property type="molecule type" value="Genomic_DNA"/>
</dbReference>
<dbReference type="AlphaFoldDB" id="A0A9X2NGT5"/>